<dbReference type="RefSeq" id="WP_124737443.1">
    <property type="nucleotide sequence ID" value="NZ_CP034086.1"/>
</dbReference>
<dbReference type="Proteomes" id="UP000273982">
    <property type="component" value="Chromosome"/>
</dbReference>
<dbReference type="Gene3D" id="3.30.1490.330">
    <property type="match status" value="1"/>
</dbReference>
<evidence type="ECO:0000313" key="8">
    <source>
        <dbReference type="Proteomes" id="UP000273982"/>
    </source>
</evidence>
<dbReference type="SUPFAM" id="SSF52440">
    <property type="entry name" value="PreATP-grasp domain"/>
    <property type="match status" value="1"/>
</dbReference>
<keyword evidence="2" id="KW-0479">Metal-binding</keyword>
<protein>
    <submittedName>
        <fullName evidence="7">Glutathionylspermidine synthase family protein</fullName>
    </submittedName>
</protein>
<accession>A0A3G8M1N1</accession>
<dbReference type="SUPFAM" id="SSF56059">
    <property type="entry name" value="Glutathione synthetase ATP-binding domain-like"/>
    <property type="match status" value="1"/>
</dbReference>
<proteinExistence type="predicted"/>
<dbReference type="KEGG" id="mros:EHO51_01730"/>
<keyword evidence="3" id="KW-0547">Nucleotide-binding</keyword>
<keyword evidence="4" id="KW-0067">ATP-binding</keyword>
<dbReference type="GO" id="GO:0016874">
    <property type="term" value="F:ligase activity"/>
    <property type="evidence" value="ECO:0007669"/>
    <property type="project" value="UniProtKB-KW"/>
</dbReference>
<evidence type="ECO:0000256" key="4">
    <source>
        <dbReference type="ARBA" id="ARBA00022840"/>
    </source>
</evidence>
<keyword evidence="1" id="KW-0436">Ligase</keyword>
<evidence type="ECO:0000313" key="7">
    <source>
        <dbReference type="EMBL" id="AZG75564.1"/>
    </source>
</evidence>
<dbReference type="GO" id="GO:0005524">
    <property type="term" value="F:ATP binding"/>
    <property type="evidence" value="ECO:0007669"/>
    <property type="project" value="UniProtKB-KW"/>
</dbReference>
<name>A0A3G8M1N1_9HYPH</name>
<dbReference type="Pfam" id="PF03738">
    <property type="entry name" value="GSP_synth"/>
    <property type="match status" value="1"/>
</dbReference>
<reference evidence="7 8" key="1">
    <citation type="submission" date="2018-11" db="EMBL/GenBank/DDBJ databases">
        <title>Genome squencing of methanotrophic bacteria isolated from alkaline groundwater in Korea.</title>
        <authorList>
            <person name="Nguyen L.N."/>
        </authorList>
    </citation>
    <scope>NUCLEOTIDE SEQUENCE [LARGE SCALE GENOMIC DNA]</scope>
    <source>
        <strain evidence="7 8">GW6</strain>
    </source>
</reference>
<dbReference type="EMBL" id="CP034086">
    <property type="protein sequence ID" value="AZG75564.1"/>
    <property type="molecule type" value="Genomic_DNA"/>
</dbReference>
<evidence type="ECO:0000256" key="2">
    <source>
        <dbReference type="ARBA" id="ARBA00022723"/>
    </source>
</evidence>
<dbReference type="AlphaFoldDB" id="A0A3G8M1N1"/>
<evidence type="ECO:0000256" key="5">
    <source>
        <dbReference type="ARBA" id="ARBA00022842"/>
    </source>
</evidence>
<evidence type="ECO:0000256" key="1">
    <source>
        <dbReference type="ARBA" id="ARBA00022598"/>
    </source>
</evidence>
<sequence length="385" mass="43516">MKREASSPRPNFEAEAKKIGFDYAYADGEPYWEESARYVFSLAEIEDRLEATTAELNALCLALVEKVVKQDDLLRRLRIPEFAFDVIRTSWIMRDPSLYGRFDFVYDGKSDPKLLEFNADTPTSLYESSVVQWHWLQSQIARGELPPIADQFNSLHEKLVARFGEVARGRLLHLCCMSKSAEDAGTTTYLAECAREAGLATKLLDISGIGLRREEFVDPDRRKIDLLFKLYPWEWMFADPFGKSPAVGRTRFVEPPWRMILSNKGALALLWDMAPGHKNLLPCYFEDDPRAKELGAHYARKPLYSREGADVELIDGGCIARGETDGYGKEGYVRQALCPLPVFDGRRPVLGCWLVGDAPAGLAIREDRALITSNRSRFVPHAIVG</sequence>
<keyword evidence="5" id="KW-0460">Magnesium</keyword>
<organism evidence="7 8">
    <name type="scientific">Methylocystis rosea</name>
    <dbReference type="NCBI Taxonomy" id="173366"/>
    <lineage>
        <taxon>Bacteria</taxon>
        <taxon>Pseudomonadati</taxon>
        <taxon>Pseudomonadota</taxon>
        <taxon>Alphaproteobacteria</taxon>
        <taxon>Hyphomicrobiales</taxon>
        <taxon>Methylocystaceae</taxon>
        <taxon>Methylocystis</taxon>
    </lineage>
</organism>
<dbReference type="InterPro" id="IPR005494">
    <property type="entry name" value="GSPS_pre-ATP-grasp-like_dom"/>
</dbReference>
<gene>
    <name evidence="7" type="ORF">EHO51_01730</name>
</gene>
<dbReference type="GO" id="GO:0046872">
    <property type="term" value="F:metal ion binding"/>
    <property type="evidence" value="ECO:0007669"/>
    <property type="project" value="UniProtKB-KW"/>
</dbReference>
<evidence type="ECO:0000256" key="3">
    <source>
        <dbReference type="ARBA" id="ARBA00022741"/>
    </source>
</evidence>
<evidence type="ECO:0000259" key="6">
    <source>
        <dbReference type="Pfam" id="PF03738"/>
    </source>
</evidence>
<feature type="domain" description="Glutathionylspermidine synthase pre-ATP-grasp-like" evidence="6">
    <location>
        <begin position="13"/>
        <end position="383"/>
    </location>
</feature>
<dbReference type="InterPro" id="IPR016185">
    <property type="entry name" value="PreATP-grasp_dom_sf"/>
</dbReference>